<dbReference type="GO" id="GO:0040015">
    <property type="term" value="P:negative regulation of multicellular organism growth"/>
    <property type="evidence" value="ECO:0007669"/>
    <property type="project" value="EnsemblMetazoa"/>
</dbReference>
<proteinExistence type="predicted"/>
<dbReference type="GO" id="GO:0032483">
    <property type="term" value="P:regulation of Rab protein signal transduction"/>
    <property type="evidence" value="ECO:0007669"/>
    <property type="project" value="EnsemblMetazoa"/>
</dbReference>
<protein>
    <submittedName>
        <fullName evidence="1">GM12989</fullName>
    </submittedName>
</protein>
<dbReference type="GO" id="GO:0030139">
    <property type="term" value="C:endocytic vesicle"/>
    <property type="evidence" value="ECO:0007669"/>
    <property type="project" value="EnsemblMetazoa"/>
</dbReference>
<dbReference type="AlphaFoldDB" id="B4IPH7"/>
<organism evidence="2">
    <name type="scientific">Drosophila sechellia</name>
    <name type="common">Fruit fly</name>
    <dbReference type="NCBI Taxonomy" id="7238"/>
    <lineage>
        <taxon>Eukaryota</taxon>
        <taxon>Metazoa</taxon>
        <taxon>Ecdysozoa</taxon>
        <taxon>Arthropoda</taxon>
        <taxon>Hexapoda</taxon>
        <taxon>Insecta</taxon>
        <taxon>Pterygota</taxon>
        <taxon>Neoptera</taxon>
        <taxon>Endopterygota</taxon>
        <taxon>Diptera</taxon>
        <taxon>Brachycera</taxon>
        <taxon>Muscomorpha</taxon>
        <taxon>Ephydroidea</taxon>
        <taxon>Drosophilidae</taxon>
        <taxon>Drosophila</taxon>
        <taxon>Sophophora</taxon>
    </lineage>
</organism>
<name>B4IPH7_DROSE</name>
<accession>B4IPH7</accession>
<dbReference type="EMBL" id="CH681088">
    <property type="protein sequence ID" value="EDW54671.1"/>
    <property type="molecule type" value="Genomic_DNA"/>
</dbReference>
<keyword evidence="2" id="KW-1185">Reference proteome</keyword>
<evidence type="ECO:0000313" key="1">
    <source>
        <dbReference type="EMBL" id="EDW54671.1"/>
    </source>
</evidence>
<gene>
    <name evidence="1" type="primary">Dsec\GM12989</name>
    <name evidence="1" type="ORF">Dsec_GM12989</name>
</gene>
<reference evidence="1 2" key="1">
    <citation type="journal article" date="2007" name="Nature">
        <title>Evolution of genes and genomes on the Drosophila phylogeny.</title>
        <authorList>
            <consortium name="Drosophila 12 Genomes Consortium"/>
            <person name="Clark A.G."/>
            <person name="Eisen M.B."/>
            <person name="Smith D.R."/>
            <person name="Bergman C.M."/>
            <person name="Oliver B."/>
            <person name="Markow T.A."/>
            <person name="Kaufman T.C."/>
            <person name="Kellis M."/>
            <person name="Gelbart W."/>
            <person name="Iyer V.N."/>
            <person name="Pollard D.A."/>
            <person name="Sackton T.B."/>
            <person name="Larracuente A.M."/>
            <person name="Singh N.D."/>
            <person name="Abad J.P."/>
            <person name="Abt D.N."/>
            <person name="Adryan B."/>
            <person name="Aguade M."/>
            <person name="Akashi H."/>
            <person name="Anderson W.W."/>
            <person name="Aquadro C.F."/>
            <person name="Ardell D.H."/>
            <person name="Arguello R."/>
            <person name="Artieri C.G."/>
            <person name="Barbash D.A."/>
            <person name="Barker D."/>
            <person name="Barsanti P."/>
            <person name="Batterham P."/>
            <person name="Batzoglou S."/>
            <person name="Begun D."/>
            <person name="Bhutkar A."/>
            <person name="Blanco E."/>
            <person name="Bosak S.A."/>
            <person name="Bradley R.K."/>
            <person name="Brand A.D."/>
            <person name="Brent M.R."/>
            <person name="Brooks A.N."/>
            <person name="Brown R.H."/>
            <person name="Butlin R.K."/>
            <person name="Caggese C."/>
            <person name="Calvi B.R."/>
            <person name="Bernardo de Carvalho A."/>
            <person name="Caspi A."/>
            <person name="Castrezana S."/>
            <person name="Celniker S.E."/>
            <person name="Chang J.L."/>
            <person name="Chapple C."/>
            <person name="Chatterji S."/>
            <person name="Chinwalla A."/>
            <person name="Civetta A."/>
            <person name="Clifton S.W."/>
            <person name="Comeron J.M."/>
            <person name="Costello J.C."/>
            <person name="Coyne J.A."/>
            <person name="Daub J."/>
            <person name="David R.G."/>
            <person name="Delcher A.L."/>
            <person name="Delehaunty K."/>
            <person name="Do C.B."/>
            <person name="Ebling H."/>
            <person name="Edwards K."/>
            <person name="Eickbush T."/>
            <person name="Evans J.D."/>
            <person name="Filipski A."/>
            <person name="Findeiss S."/>
            <person name="Freyhult E."/>
            <person name="Fulton L."/>
            <person name="Fulton R."/>
            <person name="Garcia A.C."/>
            <person name="Gardiner A."/>
            <person name="Garfield D.A."/>
            <person name="Garvin B.E."/>
            <person name="Gibson G."/>
            <person name="Gilbert D."/>
            <person name="Gnerre S."/>
            <person name="Godfrey J."/>
            <person name="Good R."/>
            <person name="Gotea V."/>
            <person name="Gravely B."/>
            <person name="Greenberg A.J."/>
            <person name="Griffiths-Jones S."/>
            <person name="Gross S."/>
            <person name="Guigo R."/>
            <person name="Gustafson E.A."/>
            <person name="Haerty W."/>
            <person name="Hahn M.W."/>
            <person name="Halligan D.L."/>
            <person name="Halpern A.L."/>
            <person name="Halter G.M."/>
            <person name="Han M.V."/>
            <person name="Heger A."/>
            <person name="Hillier L."/>
            <person name="Hinrichs A.S."/>
            <person name="Holmes I."/>
            <person name="Hoskins R.A."/>
            <person name="Hubisz M.J."/>
            <person name="Hultmark D."/>
            <person name="Huntley M.A."/>
            <person name="Jaffe D.B."/>
            <person name="Jagadeeshan S."/>
            <person name="Jeck W.R."/>
            <person name="Johnson J."/>
            <person name="Jones C.D."/>
            <person name="Jordan W.C."/>
            <person name="Karpen G.H."/>
            <person name="Kataoka E."/>
            <person name="Keightley P.D."/>
            <person name="Kheradpour P."/>
            <person name="Kirkness E.F."/>
            <person name="Koerich L.B."/>
            <person name="Kristiansen K."/>
            <person name="Kudrna D."/>
            <person name="Kulathinal R.J."/>
            <person name="Kumar S."/>
            <person name="Kwok R."/>
            <person name="Lander E."/>
            <person name="Langley C.H."/>
            <person name="Lapoint R."/>
            <person name="Lazzaro B.P."/>
            <person name="Lee S.J."/>
            <person name="Levesque L."/>
            <person name="Li R."/>
            <person name="Lin C.F."/>
            <person name="Lin M.F."/>
            <person name="Lindblad-Toh K."/>
            <person name="Llopart A."/>
            <person name="Long M."/>
            <person name="Low L."/>
            <person name="Lozovsky E."/>
            <person name="Lu J."/>
            <person name="Luo M."/>
            <person name="Machado C.A."/>
            <person name="Makalowski W."/>
            <person name="Marzo M."/>
            <person name="Matsuda M."/>
            <person name="Matzkin L."/>
            <person name="McAllister B."/>
            <person name="McBride C.S."/>
            <person name="McKernan B."/>
            <person name="McKernan K."/>
            <person name="Mendez-Lago M."/>
            <person name="Minx P."/>
            <person name="Mollenhauer M.U."/>
            <person name="Montooth K."/>
            <person name="Mount S.M."/>
            <person name="Mu X."/>
            <person name="Myers E."/>
            <person name="Negre B."/>
            <person name="Newfeld S."/>
            <person name="Nielsen R."/>
            <person name="Noor M.A."/>
            <person name="O'Grady P."/>
            <person name="Pachter L."/>
            <person name="Papaceit M."/>
            <person name="Parisi M.J."/>
            <person name="Parisi M."/>
            <person name="Parts L."/>
            <person name="Pedersen J.S."/>
            <person name="Pesole G."/>
            <person name="Phillippy A.M."/>
            <person name="Ponting C.P."/>
            <person name="Pop M."/>
            <person name="Porcelli D."/>
            <person name="Powell J.R."/>
            <person name="Prohaska S."/>
            <person name="Pruitt K."/>
            <person name="Puig M."/>
            <person name="Quesneville H."/>
            <person name="Ram K.R."/>
            <person name="Rand D."/>
            <person name="Rasmussen M.D."/>
            <person name="Reed L.K."/>
            <person name="Reenan R."/>
            <person name="Reily A."/>
            <person name="Remington K.A."/>
            <person name="Rieger T.T."/>
            <person name="Ritchie M.G."/>
            <person name="Robin C."/>
            <person name="Rogers Y.H."/>
            <person name="Rohde C."/>
            <person name="Rozas J."/>
            <person name="Rubenfield M.J."/>
            <person name="Ruiz A."/>
            <person name="Russo S."/>
            <person name="Salzberg S.L."/>
            <person name="Sanchez-Gracia A."/>
            <person name="Saranga D.J."/>
            <person name="Sato H."/>
            <person name="Schaeffer S.W."/>
            <person name="Schatz M.C."/>
            <person name="Schlenke T."/>
            <person name="Schwartz R."/>
            <person name="Segarra C."/>
            <person name="Singh R.S."/>
            <person name="Sirot L."/>
            <person name="Sirota M."/>
            <person name="Sisneros N.B."/>
            <person name="Smith C.D."/>
            <person name="Smith T.F."/>
            <person name="Spieth J."/>
            <person name="Stage D.E."/>
            <person name="Stark A."/>
            <person name="Stephan W."/>
            <person name="Strausberg R.L."/>
            <person name="Strempel S."/>
            <person name="Sturgill D."/>
            <person name="Sutton G."/>
            <person name="Sutton G.G."/>
            <person name="Tao W."/>
            <person name="Teichmann S."/>
            <person name="Tobari Y.N."/>
            <person name="Tomimura Y."/>
            <person name="Tsolas J.M."/>
            <person name="Valente V.L."/>
            <person name="Venter E."/>
            <person name="Venter J.C."/>
            <person name="Vicario S."/>
            <person name="Vieira F.G."/>
            <person name="Vilella A.J."/>
            <person name="Villasante A."/>
            <person name="Walenz B."/>
            <person name="Wang J."/>
            <person name="Wasserman M."/>
            <person name="Watts T."/>
            <person name="Wilson D."/>
            <person name="Wilson R.K."/>
            <person name="Wing R.A."/>
            <person name="Wolfner M.F."/>
            <person name="Wong A."/>
            <person name="Wong G.K."/>
            <person name="Wu C.I."/>
            <person name="Wu G."/>
            <person name="Yamamoto D."/>
            <person name="Yang H.P."/>
            <person name="Yang S.P."/>
            <person name="Yorke J.A."/>
            <person name="Yoshida K."/>
            <person name="Zdobnov E."/>
            <person name="Zhang P."/>
            <person name="Zhang Y."/>
            <person name="Zimin A.V."/>
            <person name="Baldwin J."/>
            <person name="Abdouelleil A."/>
            <person name="Abdulkadir J."/>
            <person name="Abebe A."/>
            <person name="Abera B."/>
            <person name="Abreu J."/>
            <person name="Acer S.C."/>
            <person name="Aftuck L."/>
            <person name="Alexander A."/>
            <person name="An P."/>
            <person name="Anderson E."/>
            <person name="Anderson S."/>
            <person name="Arachi H."/>
            <person name="Azer M."/>
            <person name="Bachantsang P."/>
            <person name="Barry A."/>
            <person name="Bayul T."/>
            <person name="Berlin A."/>
            <person name="Bessette D."/>
            <person name="Bloom T."/>
            <person name="Blye J."/>
            <person name="Boguslavskiy L."/>
            <person name="Bonnet C."/>
            <person name="Boukhgalter B."/>
            <person name="Bourzgui I."/>
            <person name="Brown A."/>
            <person name="Cahill P."/>
            <person name="Channer S."/>
            <person name="Cheshatsang Y."/>
            <person name="Chuda L."/>
            <person name="Citroen M."/>
            <person name="Collymore A."/>
            <person name="Cooke P."/>
            <person name="Costello M."/>
            <person name="D'Aco K."/>
            <person name="Daza R."/>
            <person name="De Haan G."/>
            <person name="DeGray S."/>
            <person name="DeMaso C."/>
            <person name="Dhargay N."/>
            <person name="Dooley K."/>
            <person name="Dooley E."/>
            <person name="Doricent M."/>
            <person name="Dorje P."/>
            <person name="Dorjee K."/>
            <person name="Dupes A."/>
            <person name="Elong R."/>
            <person name="Falk J."/>
            <person name="Farina A."/>
            <person name="Faro S."/>
            <person name="Ferguson D."/>
            <person name="Fisher S."/>
            <person name="Foley C.D."/>
            <person name="Franke A."/>
            <person name="Friedrich D."/>
            <person name="Gadbois L."/>
            <person name="Gearin G."/>
            <person name="Gearin C.R."/>
            <person name="Giannoukos G."/>
            <person name="Goode T."/>
            <person name="Graham J."/>
            <person name="Grandbois E."/>
            <person name="Grewal S."/>
            <person name="Gyaltsen K."/>
            <person name="Hafez N."/>
            <person name="Hagos B."/>
            <person name="Hall J."/>
            <person name="Henson C."/>
            <person name="Hollinger A."/>
            <person name="Honan T."/>
            <person name="Huard M.D."/>
            <person name="Hughes L."/>
            <person name="Hurhula B."/>
            <person name="Husby M.E."/>
            <person name="Kamat A."/>
            <person name="Kanga B."/>
            <person name="Kashin S."/>
            <person name="Khazanovich D."/>
            <person name="Kisner P."/>
            <person name="Lance K."/>
            <person name="Lara M."/>
            <person name="Lee W."/>
            <person name="Lennon N."/>
            <person name="Letendre F."/>
            <person name="LeVine R."/>
            <person name="Lipovsky A."/>
            <person name="Liu X."/>
            <person name="Liu J."/>
            <person name="Liu S."/>
            <person name="Lokyitsang T."/>
            <person name="Lokyitsang Y."/>
            <person name="Lubonja R."/>
            <person name="Lui A."/>
            <person name="MacDonald P."/>
            <person name="Magnisalis V."/>
            <person name="Maru K."/>
            <person name="Matthews C."/>
            <person name="McCusker W."/>
            <person name="McDonough S."/>
            <person name="Mehta T."/>
            <person name="Meldrim J."/>
            <person name="Meneus L."/>
            <person name="Mihai O."/>
            <person name="Mihalev A."/>
            <person name="Mihova T."/>
            <person name="Mittelman R."/>
            <person name="Mlenga V."/>
            <person name="Montmayeur A."/>
            <person name="Mulrain L."/>
            <person name="Navidi A."/>
            <person name="Naylor J."/>
            <person name="Negash T."/>
            <person name="Nguyen T."/>
            <person name="Nguyen N."/>
            <person name="Nicol R."/>
            <person name="Norbu C."/>
            <person name="Norbu N."/>
            <person name="Novod N."/>
            <person name="O'Neill B."/>
            <person name="Osman S."/>
            <person name="Markiewicz E."/>
            <person name="Oyono O.L."/>
            <person name="Patti C."/>
            <person name="Phunkhang P."/>
            <person name="Pierre F."/>
            <person name="Priest M."/>
            <person name="Raghuraman S."/>
            <person name="Rege F."/>
            <person name="Reyes R."/>
            <person name="Rise C."/>
            <person name="Rogov P."/>
            <person name="Ross K."/>
            <person name="Ryan E."/>
            <person name="Settipalli S."/>
            <person name="Shea T."/>
            <person name="Sherpa N."/>
            <person name="Shi L."/>
            <person name="Shih D."/>
            <person name="Sparrow T."/>
            <person name="Spaulding J."/>
            <person name="Stalker J."/>
            <person name="Stange-Thomann N."/>
            <person name="Stavropoulos S."/>
            <person name="Stone C."/>
            <person name="Strader C."/>
            <person name="Tesfaye S."/>
            <person name="Thomson T."/>
            <person name="Thoulutsang Y."/>
            <person name="Thoulutsang D."/>
            <person name="Topham K."/>
            <person name="Topping I."/>
            <person name="Tsamla T."/>
            <person name="Vassiliev H."/>
            <person name="Vo A."/>
            <person name="Wangchuk T."/>
            <person name="Wangdi T."/>
            <person name="Weiand M."/>
            <person name="Wilkinson J."/>
            <person name="Wilson A."/>
            <person name="Yadav S."/>
            <person name="Young G."/>
            <person name="Yu Q."/>
            <person name="Zembek L."/>
            <person name="Zhong D."/>
            <person name="Zimmer A."/>
            <person name="Zwirko Z."/>
            <person name="Jaffe D.B."/>
            <person name="Alvarez P."/>
            <person name="Brockman W."/>
            <person name="Butler J."/>
            <person name="Chin C."/>
            <person name="Gnerre S."/>
            <person name="Grabherr M."/>
            <person name="Kleber M."/>
            <person name="Mauceli E."/>
            <person name="MacCallum I."/>
        </authorList>
    </citation>
    <scope>NUCLEOTIDE SEQUENCE [LARGE SCALE GENOMIC DNA]</scope>
    <source>
        <strain evidence="2">Rob3c / Tucson 14021-0248.25</strain>
    </source>
</reference>
<dbReference type="GO" id="GO:0045177">
    <property type="term" value="C:apical part of cell"/>
    <property type="evidence" value="ECO:0007669"/>
    <property type="project" value="EnsemblMetazoa"/>
</dbReference>
<dbReference type="GO" id="GO:0005085">
    <property type="term" value="F:guanyl-nucleotide exchange factor activity"/>
    <property type="evidence" value="ECO:0007669"/>
    <property type="project" value="EnsemblMetazoa"/>
</dbReference>
<dbReference type="GO" id="GO:0031398">
    <property type="term" value="P:positive regulation of protein ubiquitination"/>
    <property type="evidence" value="ECO:0007669"/>
    <property type="project" value="EnsemblMetazoa"/>
</dbReference>
<dbReference type="HOGENOM" id="CLU_2645033_0_0_1"/>
<dbReference type="STRING" id="7238.B4IPH7"/>
<dbReference type="GO" id="GO:0035214">
    <property type="term" value="P:eye-antennal disc development"/>
    <property type="evidence" value="ECO:0007669"/>
    <property type="project" value="EnsemblMetazoa"/>
</dbReference>
<dbReference type="Proteomes" id="UP000001292">
    <property type="component" value="Unassembled WGS sequence"/>
</dbReference>
<feature type="non-terminal residue" evidence="1">
    <location>
        <position position="1"/>
    </location>
</feature>
<dbReference type="GO" id="GO:0007474">
    <property type="term" value="P:imaginal disc-derived wing vein specification"/>
    <property type="evidence" value="ECO:0007669"/>
    <property type="project" value="EnsemblMetazoa"/>
</dbReference>
<evidence type="ECO:0000313" key="2">
    <source>
        <dbReference type="Proteomes" id="UP000001292"/>
    </source>
</evidence>
<dbReference type="GO" id="GO:0061630">
    <property type="term" value="F:ubiquitin protein ligase activity"/>
    <property type="evidence" value="ECO:0007669"/>
    <property type="project" value="EnsemblMetazoa"/>
</dbReference>
<sequence length="77" mass="7983">KGPVAQPPPPLPETSLLDSTTDSLIDSEVPGTAVLLPSPLKPEVSNYRGFSNFDIPSISCNTGDFSSLGQDGVDAPK</sequence>